<keyword evidence="2" id="KW-1185">Reference proteome</keyword>
<dbReference type="EMBL" id="JBDIML010000004">
    <property type="protein sequence ID" value="MEN2768070.1"/>
    <property type="molecule type" value="Genomic_DNA"/>
</dbReference>
<gene>
    <name evidence="1" type="ORF">ABC228_12885</name>
</gene>
<name>A0ABU9XJA3_9BACI</name>
<organism evidence="1 2">
    <name type="scientific">Ornithinibacillus xuwenensis</name>
    <dbReference type="NCBI Taxonomy" id="3144668"/>
    <lineage>
        <taxon>Bacteria</taxon>
        <taxon>Bacillati</taxon>
        <taxon>Bacillota</taxon>
        <taxon>Bacilli</taxon>
        <taxon>Bacillales</taxon>
        <taxon>Bacillaceae</taxon>
        <taxon>Ornithinibacillus</taxon>
    </lineage>
</organism>
<protein>
    <submittedName>
        <fullName evidence="1">Uncharacterized protein</fullName>
    </submittedName>
</protein>
<accession>A0ABU9XJA3</accession>
<reference evidence="1 2" key="1">
    <citation type="submission" date="2024-05" db="EMBL/GenBank/DDBJ databases">
        <authorList>
            <person name="Haq I."/>
            <person name="Ullah Z."/>
            <person name="Ahmad R."/>
            <person name="Li M."/>
            <person name="Tong Y."/>
        </authorList>
    </citation>
    <scope>NUCLEOTIDE SEQUENCE [LARGE SCALE GENOMIC DNA]</scope>
    <source>
        <strain evidence="1 2">16A2E</strain>
    </source>
</reference>
<dbReference type="RefSeq" id="WP_345825554.1">
    <property type="nucleotide sequence ID" value="NZ_JBDIML010000004.1"/>
</dbReference>
<evidence type="ECO:0000313" key="1">
    <source>
        <dbReference type="EMBL" id="MEN2768070.1"/>
    </source>
</evidence>
<sequence>MKFIISDSQGKEMHKVDVNNSSILYLDTKHINMEAGGYLLRSQKNQWNPIAVSFER</sequence>
<evidence type="ECO:0000313" key="2">
    <source>
        <dbReference type="Proteomes" id="UP001444625"/>
    </source>
</evidence>
<comment type="caution">
    <text evidence="1">The sequence shown here is derived from an EMBL/GenBank/DDBJ whole genome shotgun (WGS) entry which is preliminary data.</text>
</comment>
<dbReference type="Proteomes" id="UP001444625">
    <property type="component" value="Unassembled WGS sequence"/>
</dbReference>
<proteinExistence type="predicted"/>